<feature type="chain" id="PRO_5035695072" description="Insulin-like domain-containing protein" evidence="2">
    <location>
        <begin position="27"/>
        <end position="133"/>
    </location>
</feature>
<comment type="caution">
    <text evidence="7">The sequence shown here is derived from an EMBL/GenBank/DDBJ whole genome shotgun (WGS) entry which is preliminary data.</text>
</comment>
<dbReference type="Proteomes" id="UP000663873">
    <property type="component" value="Unassembled WGS sequence"/>
</dbReference>
<protein>
    <recommendedName>
        <fullName evidence="3">Insulin-like domain-containing protein</fullName>
    </recommendedName>
</protein>
<keyword evidence="11" id="KW-1185">Reference proteome</keyword>
<dbReference type="Proteomes" id="UP000663833">
    <property type="component" value="Unassembled WGS sequence"/>
</dbReference>
<evidence type="ECO:0000313" key="8">
    <source>
        <dbReference type="EMBL" id="CAF4620832.1"/>
    </source>
</evidence>
<dbReference type="SMART" id="SM00078">
    <property type="entry name" value="IlGF"/>
    <property type="match status" value="1"/>
</dbReference>
<keyword evidence="2" id="KW-0732">Signal</keyword>
<comment type="similarity">
    <text evidence="1">Belongs to the insulin family.</text>
</comment>
<reference evidence="7" key="1">
    <citation type="submission" date="2021-02" db="EMBL/GenBank/DDBJ databases">
        <authorList>
            <person name="Nowell W R."/>
        </authorList>
    </citation>
    <scope>NUCLEOTIDE SEQUENCE</scope>
</reference>
<accession>A0A821AAJ3</accession>
<evidence type="ECO:0000256" key="1">
    <source>
        <dbReference type="ARBA" id="ARBA00009034"/>
    </source>
</evidence>
<dbReference type="Proteomes" id="UP000663865">
    <property type="component" value="Unassembled WGS sequence"/>
</dbReference>
<sequence length="133" mass="15003">MSPITINALTPVVLLIALFLVRSSYAEQYRSPSANDNCTVTYGKRLLQEGNQVSINRKLYKVEYCQLQRAYQACGPHLWYIISIVCEAIDLPNGKANAMARIRKFTEEKLLSDACCLTACTISEMSRYCPELN</sequence>
<dbReference type="InterPro" id="IPR022353">
    <property type="entry name" value="Insulin_CS"/>
</dbReference>
<evidence type="ECO:0000313" key="9">
    <source>
        <dbReference type="EMBL" id="CAF4828415.1"/>
    </source>
</evidence>
<dbReference type="Proteomes" id="UP000663838">
    <property type="component" value="Unassembled WGS sequence"/>
</dbReference>
<dbReference type="EMBL" id="CAJNXB010004720">
    <property type="protein sequence ID" value="CAF3389793.1"/>
    <property type="molecule type" value="Genomic_DNA"/>
</dbReference>
<evidence type="ECO:0000313" key="5">
    <source>
        <dbReference type="EMBL" id="CAF3389793.1"/>
    </source>
</evidence>
<dbReference type="SUPFAM" id="SSF56994">
    <property type="entry name" value="Insulin-like"/>
    <property type="match status" value="1"/>
</dbReference>
<evidence type="ECO:0000313" key="10">
    <source>
        <dbReference type="Proteomes" id="UP000663851"/>
    </source>
</evidence>
<dbReference type="PROSITE" id="PS00262">
    <property type="entry name" value="INSULIN"/>
    <property type="match status" value="1"/>
</dbReference>
<dbReference type="EMBL" id="CAJOBP010027249">
    <property type="protein sequence ID" value="CAF4620832.1"/>
    <property type="molecule type" value="Genomic_DNA"/>
</dbReference>
<dbReference type="EMBL" id="CAJOBS010002656">
    <property type="protein sequence ID" value="CAF4828415.1"/>
    <property type="molecule type" value="Genomic_DNA"/>
</dbReference>
<evidence type="ECO:0000313" key="11">
    <source>
        <dbReference type="Proteomes" id="UP000663873"/>
    </source>
</evidence>
<dbReference type="OrthoDB" id="10026035at2759"/>
<dbReference type="EMBL" id="CAJNYV010005608">
    <property type="protein sequence ID" value="CAF3765195.1"/>
    <property type="molecule type" value="Genomic_DNA"/>
</dbReference>
<feature type="signal peptide" evidence="2">
    <location>
        <begin position="1"/>
        <end position="26"/>
    </location>
</feature>
<feature type="domain" description="Insulin-like" evidence="3">
    <location>
        <begin position="71"/>
        <end position="129"/>
    </location>
</feature>
<dbReference type="AlphaFoldDB" id="A0A821AAJ3"/>
<evidence type="ECO:0000313" key="7">
    <source>
        <dbReference type="EMBL" id="CAF4575834.1"/>
    </source>
</evidence>
<proteinExistence type="inferred from homology"/>
<evidence type="ECO:0000313" key="4">
    <source>
        <dbReference type="EMBL" id="CAF3308873.1"/>
    </source>
</evidence>
<dbReference type="GO" id="GO:0005576">
    <property type="term" value="C:extracellular region"/>
    <property type="evidence" value="ECO:0007669"/>
    <property type="project" value="InterPro"/>
</dbReference>
<gene>
    <name evidence="7" type="ORF">HFQ381_LOCUS32267</name>
    <name evidence="6" type="ORF">KIK155_LOCUS30500</name>
    <name evidence="4" type="ORF">LUA448_LOCUS8783</name>
    <name evidence="5" type="ORF">TIS948_LOCUS26729</name>
    <name evidence="9" type="ORF">TOA249_LOCUS25079</name>
    <name evidence="8" type="ORF">UJA718_LOCUS32017</name>
</gene>
<dbReference type="EMBL" id="CAJNYD010000976">
    <property type="protein sequence ID" value="CAF3308873.1"/>
    <property type="molecule type" value="Genomic_DNA"/>
</dbReference>
<dbReference type="InterPro" id="IPR036438">
    <property type="entry name" value="Insulin-like_sf"/>
</dbReference>
<dbReference type="EMBL" id="CAJOBO010007625">
    <property type="protein sequence ID" value="CAF4575834.1"/>
    <property type="molecule type" value="Genomic_DNA"/>
</dbReference>
<evidence type="ECO:0000313" key="6">
    <source>
        <dbReference type="EMBL" id="CAF3765195.1"/>
    </source>
</evidence>
<dbReference type="Proteomes" id="UP000663851">
    <property type="component" value="Unassembled WGS sequence"/>
</dbReference>
<dbReference type="Proteomes" id="UP000663825">
    <property type="component" value="Unassembled WGS sequence"/>
</dbReference>
<evidence type="ECO:0000259" key="3">
    <source>
        <dbReference type="SMART" id="SM00078"/>
    </source>
</evidence>
<evidence type="ECO:0000256" key="2">
    <source>
        <dbReference type="SAM" id="SignalP"/>
    </source>
</evidence>
<dbReference type="InterPro" id="IPR016179">
    <property type="entry name" value="Insulin-like"/>
</dbReference>
<dbReference type="GO" id="GO:0005179">
    <property type="term" value="F:hormone activity"/>
    <property type="evidence" value="ECO:0007669"/>
    <property type="project" value="InterPro"/>
</dbReference>
<dbReference type="Gene3D" id="1.10.100.10">
    <property type="entry name" value="Insulin-like"/>
    <property type="match status" value="1"/>
</dbReference>
<name>A0A821AAJ3_9BILA</name>
<organism evidence="7 10">
    <name type="scientific">Rotaria socialis</name>
    <dbReference type="NCBI Taxonomy" id="392032"/>
    <lineage>
        <taxon>Eukaryota</taxon>
        <taxon>Metazoa</taxon>
        <taxon>Spiralia</taxon>
        <taxon>Gnathifera</taxon>
        <taxon>Rotifera</taxon>
        <taxon>Eurotatoria</taxon>
        <taxon>Bdelloidea</taxon>
        <taxon>Philodinida</taxon>
        <taxon>Philodinidae</taxon>
        <taxon>Rotaria</taxon>
    </lineage>
</organism>